<keyword evidence="3" id="KW-1185">Reference proteome</keyword>
<gene>
    <name evidence="2" type="ORF">BMI91_09485</name>
</gene>
<feature type="signal peptide" evidence="1">
    <location>
        <begin position="1"/>
        <end position="25"/>
    </location>
</feature>
<proteinExistence type="predicted"/>
<sequence length="183" mass="19141">MTRNLLTTAIAALVLTAGSAGIVSAATTQVGADNGTDLGVIAPSMTPQPQASSMVVNATNQGETQIAAQLQTFAGLNNVDPTQYSVGELQKMLHAARNGDVAKLAYYRSHADRQLGGPGLGETTPGKTQMAEQLGLNPDDYTVAQLQRIQHDVQRGHYSDANYIVTQGASSQPAMMLFAPSAQ</sequence>
<name>A0ABX3MXA2_9RHOB</name>
<dbReference type="EMBL" id="MPZV01000002">
    <property type="protein sequence ID" value="OOY24278.1"/>
    <property type="molecule type" value="Genomic_DNA"/>
</dbReference>
<protein>
    <submittedName>
        <fullName evidence="2">Uncharacterized protein</fullName>
    </submittedName>
</protein>
<organism evidence="2 3">
    <name type="scientific">Thioclava sediminum</name>
    <dbReference type="NCBI Taxonomy" id="1915319"/>
    <lineage>
        <taxon>Bacteria</taxon>
        <taxon>Pseudomonadati</taxon>
        <taxon>Pseudomonadota</taxon>
        <taxon>Alphaproteobacteria</taxon>
        <taxon>Rhodobacterales</taxon>
        <taxon>Paracoccaceae</taxon>
        <taxon>Thioclava</taxon>
    </lineage>
</organism>
<evidence type="ECO:0000256" key="1">
    <source>
        <dbReference type="SAM" id="SignalP"/>
    </source>
</evidence>
<reference evidence="2 3" key="1">
    <citation type="submission" date="2016-11" db="EMBL/GenBank/DDBJ databases">
        <title>A multilocus sequence analysis scheme for characterization of bacteria in the genus Thioclava.</title>
        <authorList>
            <person name="Liu Y."/>
            <person name="Shao Z."/>
        </authorList>
    </citation>
    <scope>NUCLEOTIDE SEQUENCE [LARGE SCALE GENOMIC DNA]</scope>
    <source>
        <strain evidence="2 3">TAW-CT134</strain>
    </source>
</reference>
<accession>A0ABX3MXA2</accession>
<dbReference type="RefSeq" id="WP_078604778.1">
    <property type="nucleotide sequence ID" value="NZ_MPZV01000002.1"/>
</dbReference>
<evidence type="ECO:0000313" key="2">
    <source>
        <dbReference type="EMBL" id="OOY24278.1"/>
    </source>
</evidence>
<keyword evidence="1" id="KW-0732">Signal</keyword>
<comment type="caution">
    <text evidence="2">The sequence shown here is derived from an EMBL/GenBank/DDBJ whole genome shotgun (WGS) entry which is preliminary data.</text>
</comment>
<dbReference type="Proteomes" id="UP000190787">
    <property type="component" value="Unassembled WGS sequence"/>
</dbReference>
<feature type="chain" id="PRO_5045107526" evidence="1">
    <location>
        <begin position="26"/>
        <end position="183"/>
    </location>
</feature>
<evidence type="ECO:0000313" key="3">
    <source>
        <dbReference type="Proteomes" id="UP000190787"/>
    </source>
</evidence>